<feature type="compositionally biased region" description="Polar residues" evidence="1">
    <location>
        <begin position="58"/>
        <end position="67"/>
    </location>
</feature>
<dbReference type="InParanoid" id="A0A0C3PQ20"/>
<evidence type="ECO:0000313" key="3">
    <source>
        <dbReference type="Proteomes" id="UP000054217"/>
    </source>
</evidence>
<feature type="compositionally biased region" description="Basic residues" evidence="1">
    <location>
        <begin position="106"/>
        <end position="119"/>
    </location>
</feature>
<evidence type="ECO:0000313" key="2">
    <source>
        <dbReference type="EMBL" id="KIO11061.1"/>
    </source>
</evidence>
<reference evidence="2 3" key="1">
    <citation type="submission" date="2014-04" db="EMBL/GenBank/DDBJ databases">
        <authorList>
            <consortium name="DOE Joint Genome Institute"/>
            <person name="Kuo A."/>
            <person name="Kohler A."/>
            <person name="Costa M.D."/>
            <person name="Nagy L.G."/>
            <person name="Floudas D."/>
            <person name="Copeland A."/>
            <person name="Barry K.W."/>
            <person name="Cichocki N."/>
            <person name="Veneault-Fourrey C."/>
            <person name="LaButti K."/>
            <person name="Lindquist E.A."/>
            <person name="Lipzen A."/>
            <person name="Lundell T."/>
            <person name="Morin E."/>
            <person name="Murat C."/>
            <person name="Sun H."/>
            <person name="Tunlid A."/>
            <person name="Henrissat B."/>
            <person name="Grigoriev I.V."/>
            <person name="Hibbett D.S."/>
            <person name="Martin F."/>
            <person name="Nordberg H.P."/>
            <person name="Cantor M.N."/>
            <person name="Hua S.X."/>
        </authorList>
    </citation>
    <scope>NUCLEOTIDE SEQUENCE [LARGE SCALE GENOMIC DNA]</scope>
    <source>
        <strain evidence="2 3">Marx 270</strain>
    </source>
</reference>
<evidence type="ECO:0000256" key="1">
    <source>
        <dbReference type="SAM" id="MobiDB-lite"/>
    </source>
</evidence>
<gene>
    <name evidence="2" type="ORF">M404DRAFT_994731</name>
</gene>
<dbReference type="AlphaFoldDB" id="A0A0C3PQ20"/>
<dbReference type="HOGENOM" id="CLU_2062449_0_0_1"/>
<protein>
    <submittedName>
        <fullName evidence="2">Uncharacterized protein</fullName>
    </submittedName>
</protein>
<accession>A0A0C3PQ20</accession>
<feature type="region of interest" description="Disordered" evidence="1">
    <location>
        <begin position="47"/>
        <end position="119"/>
    </location>
</feature>
<dbReference type="EMBL" id="KN831950">
    <property type="protein sequence ID" value="KIO11061.1"/>
    <property type="molecule type" value="Genomic_DNA"/>
</dbReference>
<name>A0A0C3PQ20_PISTI</name>
<organism evidence="2 3">
    <name type="scientific">Pisolithus tinctorius Marx 270</name>
    <dbReference type="NCBI Taxonomy" id="870435"/>
    <lineage>
        <taxon>Eukaryota</taxon>
        <taxon>Fungi</taxon>
        <taxon>Dikarya</taxon>
        <taxon>Basidiomycota</taxon>
        <taxon>Agaricomycotina</taxon>
        <taxon>Agaricomycetes</taxon>
        <taxon>Agaricomycetidae</taxon>
        <taxon>Boletales</taxon>
        <taxon>Sclerodermatineae</taxon>
        <taxon>Pisolithaceae</taxon>
        <taxon>Pisolithus</taxon>
    </lineage>
</organism>
<keyword evidence="3" id="KW-1185">Reference proteome</keyword>
<reference evidence="3" key="2">
    <citation type="submission" date="2015-01" db="EMBL/GenBank/DDBJ databases">
        <title>Evolutionary Origins and Diversification of the Mycorrhizal Mutualists.</title>
        <authorList>
            <consortium name="DOE Joint Genome Institute"/>
            <consortium name="Mycorrhizal Genomics Consortium"/>
            <person name="Kohler A."/>
            <person name="Kuo A."/>
            <person name="Nagy L.G."/>
            <person name="Floudas D."/>
            <person name="Copeland A."/>
            <person name="Barry K.W."/>
            <person name="Cichocki N."/>
            <person name="Veneault-Fourrey C."/>
            <person name="LaButti K."/>
            <person name="Lindquist E.A."/>
            <person name="Lipzen A."/>
            <person name="Lundell T."/>
            <person name="Morin E."/>
            <person name="Murat C."/>
            <person name="Riley R."/>
            <person name="Ohm R."/>
            <person name="Sun H."/>
            <person name="Tunlid A."/>
            <person name="Henrissat B."/>
            <person name="Grigoriev I.V."/>
            <person name="Hibbett D.S."/>
            <person name="Martin F."/>
        </authorList>
    </citation>
    <scope>NUCLEOTIDE SEQUENCE [LARGE SCALE GENOMIC DNA]</scope>
    <source>
        <strain evidence="3">Marx 270</strain>
    </source>
</reference>
<dbReference type="Proteomes" id="UP000054217">
    <property type="component" value="Unassembled WGS sequence"/>
</dbReference>
<sequence length="119" mass="13815">MQVSTKRNIVYSLANHSSQRREITRPSKTHYAYGTVNDLEPVVISKSRKSPDTRDRINNASKTSMTTLPRMEYVGKSKQTQGWKTEDRGNSKRRCRDGKIRERLHQRGSQQHRRSLQGS</sequence>
<proteinExistence type="predicted"/>